<protein>
    <submittedName>
        <fullName evidence="1">Uncharacterized protein</fullName>
    </submittedName>
</protein>
<evidence type="ECO:0000313" key="1">
    <source>
        <dbReference type="EMBL" id="RJF85665.1"/>
    </source>
</evidence>
<proteinExistence type="predicted"/>
<dbReference type="EMBL" id="QYUM01000004">
    <property type="protein sequence ID" value="RJF85665.1"/>
    <property type="molecule type" value="Genomic_DNA"/>
</dbReference>
<dbReference type="Proteomes" id="UP000286100">
    <property type="component" value="Unassembled WGS sequence"/>
</dbReference>
<reference evidence="1 2" key="1">
    <citation type="submission" date="2018-09" db="EMBL/GenBank/DDBJ databases">
        <authorList>
            <person name="Zhu H."/>
        </authorList>
    </citation>
    <scope>NUCLEOTIDE SEQUENCE [LARGE SCALE GENOMIC DNA]</scope>
    <source>
        <strain evidence="1 2">K2R01-6</strain>
    </source>
</reference>
<keyword evidence="2" id="KW-1185">Reference proteome</keyword>
<organism evidence="1 2">
    <name type="scientific">Sphingomonas cavernae</name>
    <dbReference type="NCBI Taxonomy" id="2320861"/>
    <lineage>
        <taxon>Bacteria</taxon>
        <taxon>Pseudomonadati</taxon>
        <taxon>Pseudomonadota</taxon>
        <taxon>Alphaproteobacteria</taxon>
        <taxon>Sphingomonadales</taxon>
        <taxon>Sphingomonadaceae</taxon>
        <taxon>Sphingomonas</taxon>
    </lineage>
</organism>
<gene>
    <name evidence="1" type="ORF">D3876_17340</name>
</gene>
<sequence>MGEGYSALASASEFRRCWVRVMPGVEHDPNITLIQLRLASKLASLRTLLPSREKGLSLQTCRAIL</sequence>
<evidence type="ECO:0000313" key="2">
    <source>
        <dbReference type="Proteomes" id="UP000286100"/>
    </source>
</evidence>
<dbReference type="AlphaFoldDB" id="A0A418W6K4"/>
<accession>A0A418W6K4</accession>
<name>A0A418W6K4_9SPHN</name>
<comment type="caution">
    <text evidence="1">The sequence shown here is derived from an EMBL/GenBank/DDBJ whole genome shotgun (WGS) entry which is preliminary data.</text>
</comment>